<dbReference type="KEGG" id="sil:SPO1272"/>
<feature type="region of interest" description="Disordered" evidence="1">
    <location>
        <begin position="53"/>
        <end position="105"/>
    </location>
</feature>
<evidence type="ECO:0000313" key="2">
    <source>
        <dbReference type="EMBL" id="AAV94564.1"/>
    </source>
</evidence>
<dbReference type="AlphaFoldDB" id="Q5LTY8"/>
<dbReference type="STRING" id="246200.SPO1272"/>
<feature type="compositionally biased region" description="Gly residues" evidence="1">
    <location>
        <begin position="53"/>
        <end position="67"/>
    </location>
</feature>
<proteinExistence type="predicted"/>
<dbReference type="eggNOG" id="ENOG502ZB7Z">
    <property type="taxonomic scope" value="Bacteria"/>
</dbReference>
<sequence length="375" mass="39906">MRLTFARPHQTIGQNYLTKEQRQAVMKPHLVAVAACVVLTACGGSDAVFGTGDGSGDGSGGGTGGDTGSPIQGDRTLPPGTTSPTARTGIFRSEPTSTETAYNGNGYARDVSYNAADDTFSVDNLGFDGDNTYSRGTAVGSLGPYSVYEADAQFLDSFDGEPVNQFRHRAIYGVSTSGNTQFAIVRTGAYVGYGFGGFIYQRNNEVNLPTTGQALFTGSVAGLRDYNGIGALEYTTGDIRIAIDFDDFNDTTGTRGDAVRGEIRNRRIFDLQGNDVTETTLNRINTQNNATLREIPTATFTVGPGVMDDNGEILGQMTSYFVNNEGQALLFEEGNYYAIISGDQAQEIVGVVVLETSRDPAAPTVRETGGFIVYN</sequence>
<dbReference type="PaxDb" id="246200-SPO1272"/>
<dbReference type="HOGENOM" id="CLU_040167_0_0_5"/>
<feature type="compositionally biased region" description="Polar residues" evidence="1">
    <location>
        <begin position="94"/>
        <end position="103"/>
    </location>
</feature>
<keyword evidence="3" id="KW-1185">Reference proteome</keyword>
<gene>
    <name evidence="2" type="ordered locus">SPO1272</name>
</gene>
<evidence type="ECO:0000256" key="1">
    <source>
        <dbReference type="SAM" id="MobiDB-lite"/>
    </source>
</evidence>
<organism evidence="2 3">
    <name type="scientific">Ruegeria pomeroyi (strain ATCC 700808 / DSM 15171 / DSS-3)</name>
    <name type="common">Silicibacter pomeroyi</name>
    <dbReference type="NCBI Taxonomy" id="246200"/>
    <lineage>
        <taxon>Bacteria</taxon>
        <taxon>Pseudomonadati</taxon>
        <taxon>Pseudomonadota</taxon>
        <taxon>Alphaproteobacteria</taxon>
        <taxon>Rhodobacterales</taxon>
        <taxon>Roseobacteraceae</taxon>
        <taxon>Ruegeria</taxon>
    </lineage>
</organism>
<reference evidence="2 3" key="2">
    <citation type="journal article" date="2014" name="Stand. Genomic Sci.">
        <title>An updated genome annotation for the model marine bacterium Ruegeria pomeroyi DSS-3.</title>
        <authorList>
            <person name="Rivers A.R."/>
            <person name="Smith C.B."/>
            <person name="Moran M.A."/>
        </authorList>
    </citation>
    <scope>GENOME REANNOTATION</scope>
    <source>
        <strain evidence="3">ATCC 700808 / DSM 15171 / DSS-3</strain>
    </source>
</reference>
<protein>
    <submittedName>
        <fullName evidence="2">Uncharacterized protein</fullName>
    </submittedName>
</protein>
<dbReference type="EMBL" id="CP000031">
    <property type="protein sequence ID" value="AAV94564.1"/>
    <property type="molecule type" value="Genomic_DNA"/>
</dbReference>
<dbReference type="Proteomes" id="UP000001023">
    <property type="component" value="Chromosome"/>
</dbReference>
<accession>Q5LTY8</accession>
<reference evidence="2 3" key="1">
    <citation type="journal article" date="2004" name="Nature">
        <title>Genome sequence of Silicibacter pomeroyi reveals adaptations to the marine environment.</title>
        <authorList>
            <person name="Moran M.A."/>
            <person name="Buchan A."/>
            <person name="Gonzalez J.M."/>
            <person name="Heidelberg J.F."/>
            <person name="Whitman W.B."/>
            <person name="Kiene R.P."/>
            <person name="Henriksen J.R."/>
            <person name="King G.M."/>
            <person name="Belas R."/>
            <person name="Fuqua C."/>
            <person name="Brinkac L."/>
            <person name="Lewis M."/>
            <person name="Johri S."/>
            <person name="Weaver B."/>
            <person name="Pai G."/>
            <person name="Eisen J.A."/>
            <person name="Rahe E."/>
            <person name="Sheldon W.M."/>
            <person name="Ye W."/>
            <person name="Miller T.R."/>
            <person name="Carlton J."/>
            <person name="Rasko D.A."/>
            <person name="Paulsen I.T."/>
            <person name="Ren Q."/>
            <person name="Daugherty S.C."/>
            <person name="Deboy R.T."/>
            <person name="Dodson R.J."/>
            <person name="Durkin A.S."/>
            <person name="Madupu R."/>
            <person name="Nelson W.C."/>
            <person name="Sullivan S.A."/>
            <person name="Rosovitz M.J."/>
            <person name="Haft D.H."/>
            <person name="Selengut J."/>
            <person name="Ward N."/>
        </authorList>
    </citation>
    <scope>NUCLEOTIDE SEQUENCE [LARGE SCALE GENOMIC DNA]</scope>
    <source>
        <strain evidence="3">ATCC 700808 / DSM 15171 / DSS-3</strain>
    </source>
</reference>
<name>Q5LTY8_RUEPO</name>
<evidence type="ECO:0000313" key="3">
    <source>
        <dbReference type="Proteomes" id="UP000001023"/>
    </source>
</evidence>